<reference evidence="3" key="1">
    <citation type="journal article" date="2012" name="Proc. Natl. Acad. Sci. U.S.A.">
        <title>Genome sequence of the button mushroom Agaricus bisporus reveals mechanisms governing adaptation to a humic-rich ecological niche.</title>
        <authorList>
            <person name="Morin E."/>
            <person name="Kohler A."/>
            <person name="Baker A.R."/>
            <person name="Foulongne-Oriol M."/>
            <person name="Lombard V."/>
            <person name="Nagy L.G."/>
            <person name="Ohm R.A."/>
            <person name="Patyshakuliyeva A."/>
            <person name="Brun A."/>
            <person name="Aerts A.L."/>
            <person name="Bailey A.M."/>
            <person name="Billette C."/>
            <person name="Coutinho P.M."/>
            <person name="Deakin G."/>
            <person name="Doddapaneni H."/>
            <person name="Floudas D."/>
            <person name="Grimwood J."/>
            <person name="Hilden K."/>
            <person name="Kuees U."/>
            <person name="LaButti K.M."/>
            <person name="Lapidus A."/>
            <person name="Lindquist E.A."/>
            <person name="Lucas S.M."/>
            <person name="Murat C."/>
            <person name="Riley R.W."/>
            <person name="Salamov A.A."/>
            <person name="Schmutz J."/>
            <person name="Subramanian V."/>
            <person name="Woesten H.A.B."/>
            <person name="Xu J."/>
            <person name="Eastwood D.C."/>
            <person name="Foster G.D."/>
            <person name="Sonnenberg A.S."/>
            <person name="Cullen D."/>
            <person name="de Vries R.P."/>
            <person name="Lundell T."/>
            <person name="Hibbett D.S."/>
            <person name="Henrissat B."/>
            <person name="Burton K.S."/>
            <person name="Kerrigan R.W."/>
            <person name="Challen M.P."/>
            <person name="Grigoriev I.V."/>
            <person name="Martin F."/>
        </authorList>
    </citation>
    <scope>NUCLEOTIDE SEQUENCE [LARGE SCALE GENOMIC DNA]</scope>
    <source>
        <strain evidence="3">JB137-S8 / ATCC MYA-4627 / FGSC 10392</strain>
    </source>
</reference>
<dbReference type="SUPFAM" id="SSF48452">
    <property type="entry name" value="TPR-like"/>
    <property type="match status" value="1"/>
</dbReference>
<dbReference type="Gene3D" id="1.25.40.10">
    <property type="entry name" value="Tetratricopeptide repeat domain"/>
    <property type="match status" value="1"/>
</dbReference>
<proteinExistence type="predicted"/>
<evidence type="ECO:0000313" key="2">
    <source>
        <dbReference type="EMBL" id="EKM74785.1"/>
    </source>
</evidence>
<feature type="compositionally biased region" description="Low complexity" evidence="1">
    <location>
        <begin position="676"/>
        <end position="694"/>
    </location>
</feature>
<accession>K5XJV3</accession>
<dbReference type="KEGG" id="abp:AGABI1DRAFT132902"/>
<feature type="region of interest" description="Disordered" evidence="1">
    <location>
        <begin position="671"/>
        <end position="715"/>
    </location>
</feature>
<keyword evidence="3" id="KW-1185">Reference proteome</keyword>
<dbReference type="STRING" id="597362.K5XJV3"/>
<protein>
    <submittedName>
        <fullName evidence="2">Uncharacterized protein</fullName>
    </submittedName>
</protein>
<dbReference type="AlphaFoldDB" id="K5XJV3"/>
<organism evidence="2 3">
    <name type="scientific">Agaricus bisporus var. burnettii (strain JB137-S8 / ATCC MYA-4627 / FGSC 10392)</name>
    <name type="common">White button mushroom</name>
    <dbReference type="NCBI Taxonomy" id="597362"/>
    <lineage>
        <taxon>Eukaryota</taxon>
        <taxon>Fungi</taxon>
        <taxon>Dikarya</taxon>
        <taxon>Basidiomycota</taxon>
        <taxon>Agaricomycotina</taxon>
        <taxon>Agaricomycetes</taxon>
        <taxon>Agaricomycetidae</taxon>
        <taxon>Agaricales</taxon>
        <taxon>Agaricineae</taxon>
        <taxon>Agaricaceae</taxon>
        <taxon>Agaricus</taxon>
    </lineage>
</organism>
<dbReference type="OMA" id="FPRFKHI"/>
<name>K5XJV3_AGABU</name>
<dbReference type="Proteomes" id="UP000008493">
    <property type="component" value="Unassembled WGS sequence"/>
</dbReference>
<evidence type="ECO:0000256" key="1">
    <source>
        <dbReference type="SAM" id="MobiDB-lite"/>
    </source>
</evidence>
<dbReference type="InterPro" id="IPR011990">
    <property type="entry name" value="TPR-like_helical_dom_sf"/>
</dbReference>
<dbReference type="RefSeq" id="XP_007334601.1">
    <property type="nucleotide sequence ID" value="XM_007334539.1"/>
</dbReference>
<dbReference type="InParanoid" id="K5XJV3"/>
<feature type="region of interest" description="Disordered" evidence="1">
    <location>
        <begin position="728"/>
        <end position="747"/>
    </location>
</feature>
<sequence length="799" mass="86590">MDVFNPNILDASVRDVTLCLSDNQKVELLLYAIKSLRFEGRSRVIIENAIQSCLQVTTLSSETIAKARIFRARARLAYGNHFSAQEDLQAALEAEPDNPEAKALLHHRSVAVEKLLSPLPINKNRLSVEIWREIALFLPRRDLKSLLFIPHAISRVASQLLFRELSLHFGDLKYNTTDGEQIWRDNESSAGTDDAARHAQRSADILTRIILDPSFAHPVRTLRIFASTRDGGLAFQTGMLTNALPKLINLRHVHISSGAEGLPPVLRILQSTNPNLRGLSLQSPDYPADLSFLDFRSISHLAYTSPPVPTTTTSSTQAQSSLQNLISSNRATLRAINLFTPSWSFPSNSLSIRNLTRIHFAGTFPAIQSSTPPSSSLGGPGISGGTYIPSQAIPELIKHGRQLESLTLECTLLESATLSAQFRTDPIPPIQPYPLPFLRHFSFTIRALGRRTVDKDLFPSISTFLRGRSQLQTLQLVVDTSPAHLGGVGGVTSKANLEAVGFDASIWGLLPSLGGLKAVKMTYPTDLAPGLAGWLIPRSVTAMGMELGAQRLSAGMDGAPGSAGGLSQDIVGFFAQLKPGLPPDLRFVYLNDIPVSTRIVHAIVEHGFPHIRVIRVGSWFWTVVRQPEGYSNLEHRRQSQAMTILTSQPTHHHIPTYAHGAHLHALTFTQGQQGHSVPGPGSRSGSGSSLQSVSPPNPPNHLHGHSKGQVVHSSSASAVPLLHKAPMVSSNTNAAGGAVTGQRQSSGGLRLELEPWPTRRVVYHAAEWLEWLGCEEAAFAALGTTREAEAEGVGVGVFG</sequence>
<evidence type="ECO:0000313" key="3">
    <source>
        <dbReference type="Proteomes" id="UP000008493"/>
    </source>
</evidence>
<dbReference type="HOGENOM" id="CLU_019184_0_0_1"/>
<dbReference type="OrthoDB" id="2685413at2759"/>
<gene>
    <name evidence="2" type="ORF">AGABI1DRAFT_132902</name>
</gene>
<dbReference type="GeneID" id="18827798"/>
<dbReference type="eggNOG" id="ENOG502SK1X">
    <property type="taxonomic scope" value="Eukaryota"/>
</dbReference>
<dbReference type="EMBL" id="JH971428">
    <property type="protein sequence ID" value="EKM74785.1"/>
    <property type="molecule type" value="Genomic_DNA"/>
</dbReference>